<dbReference type="HOGENOM" id="CLU_073770_0_0_2"/>
<dbReference type="Gene3D" id="3.30.420.10">
    <property type="entry name" value="Ribonuclease H-like superfamily/Ribonuclease H"/>
    <property type="match status" value="1"/>
</dbReference>
<evidence type="ECO:0000259" key="1">
    <source>
        <dbReference type="Pfam" id="PF13482"/>
    </source>
</evidence>
<dbReference type="EMBL" id="CP009509">
    <property type="protein sequence ID" value="AKB41656.1"/>
    <property type="molecule type" value="Genomic_DNA"/>
</dbReference>
<dbReference type="AlphaFoldDB" id="A0A0E3LG00"/>
<reference evidence="2 3" key="1">
    <citation type="submission" date="2014-07" db="EMBL/GenBank/DDBJ databases">
        <title>Methanogenic archaea and the global carbon cycle.</title>
        <authorList>
            <person name="Henriksen J.R."/>
            <person name="Luke J."/>
            <person name="Reinhart S."/>
            <person name="Benedict M.N."/>
            <person name="Youngblut N.D."/>
            <person name="Metcalf M.E."/>
            <person name="Whitaker R.J."/>
            <person name="Metcalf W.W."/>
        </authorList>
    </citation>
    <scope>NUCLEOTIDE SEQUENCE [LARGE SCALE GENOMIC DNA]</scope>
    <source>
        <strain evidence="2 3">WWM610</strain>
    </source>
</reference>
<dbReference type="InterPro" id="IPR012337">
    <property type="entry name" value="RNaseH-like_sf"/>
</dbReference>
<dbReference type="RefSeq" id="WP_048037306.1">
    <property type="nucleotide sequence ID" value="NZ_CP009509.1"/>
</dbReference>
<proteinExistence type="predicted"/>
<accession>A0A0E3LG00</accession>
<organism evidence="2 3">
    <name type="scientific">Methanosarcina mazei WWM610</name>
    <dbReference type="NCBI Taxonomy" id="1434117"/>
    <lineage>
        <taxon>Archaea</taxon>
        <taxon>Methanobacteriati</taxon>
        <taxon>Methanobacteriota</taxon>
        <taxon>Stenosarchaea group</taxon>
        <taxon>Methanomicrobia</taxon>
        <taxon>Methanosarcinales</taxon>
        <taxon>Methanosarcinaceae</taxon>
        <taxon>Methanosarcina</taxon>
    </lineage>
</organism>
<dbReference type="GO" id="GO:0003676">
    <property type="term" value="F:nucleic acid binding"/>
    <property type="evidence" value="ECO:0007669"/>
    <property type="project" value="InterPro"/>
</dbReference>
<dbReference type="PANTHER" id="PTHR38462">
    <property type="entry name" value="EXONUCLEASE-LIKE PROTEIN"/>
    <property type="match status" value="1"/>
</dbReference>
<dbReference type="PANTHER" id="PTHR38462:SF1">
    <property type="entry name" value="YPRB RIBONUCLEASE H-LIKE DOMAIN-CONTAINING PROTEIN"/>
    <property type="match status" value="1"/>
</dbReference>
<evidence type="ECO:0000313" key="3">
    <source>
        <dbReference type="Proteomes" id="UP000033058"/>
    </source>
</evidence>
<evidence type="ECO:0000313" key="2">
    <source>
        <dbReference type="EMBL" id="AKB41656.1"/>
    </source>
</evidence>
<dbReference type="Pfam" id="PF13482">
    <property type="entry name" value="RNase_H_2"/>
    <property type="match status" value="1"/>
</dbReference>
<dbReference type="PATRIC" id="fig|1434117.4.peg.3385"/>
<sequence>MLKNTYIHIPGVGKALEQKIWASGIHTWDEFLEMEDRVLIPSVKKARICEGIKVSSSHLAAKDCFFFSQRLPSAEHWRAYSLFSDSVAFFDIETTGLSPCRDKITVVGIYNGNEVKTYVRGTNLEDLVEEFSRYRLLVSFNGARFDIPFIKSEFPEIEFKQLHIDLMYPLRRIGYGGGLKKIEKLLGICRSEDTDGMDGFDAVRLWKKYEKGDLEALDLLVKYNREDIVNLKTIIELTYPKMVENALKI</sequence>
<dbReference type="InterPro" id="IPR038720">
    <property type="entry name" value="YprB_RNase_H-like_dom"/>
</dbReference>
<feature type="domain" description="YprB ribonuclease H-like" evidence="1">
    <location>
        <begin position="88"/>
        <end position="237"/>
    </location>
</feature>
<dbReference type="GeneID" id="24852437"/>
<dbReference type="SUPFAM" id="SSF53098">
    <property type="entry name" value="Ribonuclease H-like"/>
    <property type="match status" value="1"/>
</dbReference>
<protein>
    <recommendedName>
        <fullName evidence="1">YprB ribonuclease H-like domain-containing protein</fullName>
    </recommendedName>
</protein>
<dbReference type="Proteomes" id="UP000033058">
    <property type="component" value="Chromosome"/>
</dbReference>
<name>A0A0E3LG00_METMZ</name>
<gene>
    <name evidence="2" type="ORF">MSMAW_2665</name>
</gene>
<dbReference type="InterPro" id="IPR036397">
    <property type="entry name" value="RNaseH_sf"/>
</dbReference>